<feature type="transmembrane region" description="Helical" evidence="8">
    <location>
        <begin position="258"/>
        <end position="280"/>
    </location>
</feature>
<keyword evidence="6 8" id="KW-0472">Membrane</keyword>
<dbReference type="SUPFAM" id="SSF103473">
    <property type="entry name" value="MFS general substrate transporter"/>
    <property type="match status" value="1"/>
</dbReference>
<evidence type="ECO:0000256" key="1">
    <source>
        <dbReference type="ARBA" id="ARBA00004651"/>
    </source>
</evidence>
<feature type="transmembrane region" description="Helical" evidence="8">
    <location>
        <begin position="415"/>
        <end position="437"/>
    </location>
</feature>
<keyword evidence="5 8" id="KW-1133">Transmembrane helix</keyword>
<reference evidence="10 11" key="1">
    <citation type="submission" date="2018-04" db="EMBL/GenBank/DDBJ databases">
        <title>Complete genome sequences of Streptomyces lydicus strain WYEC and characterization of antagonistic properties of biological control agents.</title>
        <authorList>
            <person name="Mariita R.M."/>
            <person name="Sello J.K."/>
        </authorList>
    </citation>
    <scope>NUCLEOTIDE SEQUENCE [LARGE SCALE GENOMIC DNA]</scope>
    <source>
        <strain evidence="10 11">WYEC 108</strain>
    </source>
</reference>
<evidence type="ECO:0000313" key="10">
    <source>
        <dbReference type="EMBL" id="AZS70999.1"/>
    </source>
</evidence>
<evidence type="ECO:0000256" key="5">
    <source>
        <dbReference type="ARBA" id="ARBA00022989"/>
    </source>
</evidence>
<feature type="transmembrane region" description="Helical" evidence="8">
    <location>
        <begin position="322"/>
        <end position="343"/>
    </location>
</feature>
<evidence type="ECO:0000256" key="6">
    <source>
        <dbReference type="ARBA" id="ARBA00023136"/>
    </source>
</evidence>
<feature type="transmembrane region" description="Helical" evidence="8">
    <location>
        <begin position="121"/>
        <end position="142"/>
    </location>
</feature>
<dbReference type="RefSeq" id="WP_127150108.1">
    <property type="nucleotide sequence ID" value="NZ_CP029042.1"/>
</dbReference>
<dbReference type="InterPro" id="IPR036259">
    <property type="entry name" value="MFS_trans_sf"/>
</dbReference>
<dbReference type="InterPro" id="IPR020846">
    <property type="entry name" value="MFS_dom"/>
</dbReference>
<feature type="transmembrane region" description="Helical" evidence="8">
    <location>
        <begin position="388"/>
        <end position="409"/>
    </location>
</feature>
<dbReference type="CDD" id="cd17369">
    <property type="entry name" value="MFS_ShiA_like"/>
    <property type="match status" value="1"/>
</dbReference>
<keyword evidence="2" id="KW-0813">Transport</keyword>
<evidence type="ECO:0000259" key="9">
    <source>
        <dbReference type="PROSITE" id="PS50850"/>
    </source>
</evidence>
<feature type="domain" description="Major facilitator superfamily (MFS) profile" evidence="9">
    <location>
        <begin position="24"/>
        <end position="441"/>
    </location>
</feature>
<evidence type="ECO:0000313" key="11">
    <source>
        <dbReference type="Proteomes" id="UP000275579"/>
    </source>
</evidence>
<dbReference type="GO" id="GO:0005886">
    <property type="term" value="C:plasma membrane"/>
    <property type="evidence" value="ECO:0007669"/>
    <property type="project" value="UniProtKB-SubCell"/>
</dbReference>
<dbReference type="PANTHER" id="PTHR43045:SF1">
    <property type="entry name" value="SHIKIMATE TRANSPORTER"/>
    <property type="match status" value="1"/>
</dbReference>
<evidence type="ECO:0000256" key="3">
    <source>
        <dbReference type="ARBA" id="ARBA00022475"/>
    </source>
</evidence>
<dbReference type="Gene3D" id="1.20.1250.20">
    <property type="entry name" value="MFS general substrate transporter like domains"/>
    <property type="match status" value="2"/>
</dbReference>
<evidence type="ECO:0000256" key="7">
    <source>
        <dbReference type="SAM" id="MobiDB-lite"/>
    </source>
</evidence>
<proteinExistence type="predicted"/>
<protein>
    <submittedName>
        <fullName evidence="10">MFS transporter</fullName>
    </submittedName>
</protein>
<accession>A0A3Q9K8E2</accession>
<feature type="transmembrane region" description="Helical" evidence="8">
    <location>
        <begin position="162"/>
        <end position="185"/>
    </location>
</feature>
<name>A0A3Q9K8E2_9ACTN</name>
<dbReference type="InterPro" id="IPR005828">
    <property type="entry name" value="MFS_sugar_transport-like"/>
</dbReference>
<dbReference type="AlphaFoldDB" id="A0A3Q9K8E2"/>
<feature type="transmembrane region" description="Helical" evidence="8">
    <location>
        <begin position="349"/>
        <end position="367"/>
    </location>
</feature>
<evidence type="ECO:0000256" key="4">
    <source>
        <dbReference type="ARBA" id="ARBA00022692"/>
    </source>
</evidence>
<gene>
    <name evidence="10" type="ORF">DDE74_08630</name>
</gene>
<organism evidence="10 11">
    <name type="scientific">Streptomyces lydicus</name>
    <dbReference type="NCBI Taxonomy" id="47763"/>
    <lineage>
        <taxon>Bacteria</taxon>
        <taxon>Bacillati</taxon>
        <taxon>Actinomycetota</taxon>
        <taxon>Actinomycetes</taxon>
        <taxon>Kitasatosporales</taxon>
        <taxon>Streptomycetaceae</taxon>
        <taxon>Streptomyces</taxon>
    </lineage>
</organism>
<dbReference type="Proteomes" id="UP000275579">
    <property type="component" value="Chromosome"/>
</dbReference>
<evidence type="ECO:0000256" key="8">
    <source>
        <dbReference type="SAM" id="Phobius"/>
    </source>
</evidence>
<comment type="subcellular location">
    <subcellularLocation>
        <location evidence="1">Cell membrane</location>
        <topology evidence="1">Multi-pass membrane protein</topology>
    </subcellularLocation>
</comment>
<feature type="transmembrane region" description="Helical" evidence="8">
    <location>
        <begin position="97"/>
        <end position="115"/>
    </location>
</feature>
<keyword evidence="4 8" id="KW-0812">Transmembrane</keyword>
<feature type="transmembrane region" description="Helical" evidence="8">
    <location>
        <begin position="292"/>
        <end position="315"/>
    </location>
</feature>
<keyword evidence="3" id="KW-1003">Cell membrane</keyword>
<feature type="transmembrane region" description="Helical" evidence="8">
    <location>
        <begin position="36"/>
        <end position="55"/>
    </location>
</feature>
<dbReference type="PROSITE" id="PS50850">
    <property type="entry name" value="MFS"/>
    <property type="match status" value="1"/>
</dbReference>
<dbReference type="PANTHER" id="PTHR43045">
    <property type="entry name" value="SHIKIMATE TRANSPORTER"/>
    <property type="match status" value="1"/>
</dbReference>
<feature type="transmembrane region" description="Helical" evidence="8">
    <location>
        <begin position="197"/>
        <end position="217"/>
    </location>
</feature>
<dbReference type="EMBL" id="CP029042">
    <property type="protein sequence ID" value="AZS70999.1"/>
    <property type="molecule type" value="Genomic_DNA"/>
</dbReference>
<dbReference type="Pfam" id="PF00083">
    <property type="entry name" value="Sugar_tr"/>
    <property type="match status" value="1"/>
</dbReference>
<evidence type="ECO:0000256" key="2">
    <source>
        <dbReference type="ARBA" id="ARBA00022448"/>
    </source>
</evidence>
<feature type="region of interest" description="Disordered" evidence="7">
    <location>
        <begin position="1"/>
        <end position="21"/>
    </location>
</feature>
<sequence length="459" mass="47874">MDTAPSAPHGNTGTPPSTRSRRRVATAAALASAVEWYDYFVFGIAAALVLGPAFFPSGSEAAGVLASFATFAVGFLARPVGGVIAGQLGDRHGRKPMLVLALTVMGLATTAIGLLPSYDTIGLAAPILLVVLRLLQGIAVGAQWGGAMLMATEYAPEGKRGLYGSLVQLGVPLGVITANSAFLLAGALTDERSFSTWGWRLPFLVGVLVLLLARYIHIRVEETPAFRAAEEKLATAEQAAVARRSPLREILRHHLRTVLLAGGSFAVNTATFYILITGVLDYATRELDMRRTSVLAVSLLVSLTQLALIPAAAALSDRIGRLRVYAAGAVGLLLWAVPMFLLIDTASLVWLGVGTFVGSCFLSIMYGPQAALFAELFTAEMRYTGASLGYQISAILGGGLAPFVMVLLLEASGTSMAVSGYIMALSVIALVSIWLLVRRAASASAPGGGAEPGATKVQG</sequence>
<dbReference type="GO" id="GO:0022857">
    <property type="term" value="F:transmembrane transporter activity"/>
    <property type="evidence" value="ECO:0007669"/>
    <property type="project" value="InterPro"/>
</dbReference>
<feature type="transmembrane region" description="Helical" evidence="8">
    <location>
        <begin position="61"/>
        <end position="85"/>
    </location>
</feature>